<keyword evidence="6" id="KW-1185">Reference proteome</keyword>
<comment type="caution">
    <text evidence="5">The sequence shown here is derived from an EMBL/GenBank/DDBJ whole genome shotgun (WGS) entry which is preliminary data.</text>
</comment>
<dbReference type="InterPro" id="IPR019808">
    <property type="entry name" value="Histidine_triad_CS"/>
</dbReference>
<dbReference type="PANTHER" id="PTHR23089">
    <property type="entry name" value="HISTIDINE TRIAD HIT PROTEIN"/>
    <property type="match status" value="1"/>
</dbReference>
<accession>A0A2T4TUT9</accession>
<feature type="active site" description="Tele-AMP-histidine intermediate" evidence="1">
    <location>
        <position position="100"/>
    </location>
</feature>
<dbReference type="RefSeq" id="WP_107564045.1">
    <property type="nucleotide sequence ID" value="NZ_NVQC01000039.1"/>
</dbReference>
<evidence type="ECO:0000256" key="3">
    <source>
        <dbReference type="PROSITE-ProRule" id="PRU00464"/>
    </source>
</evidence>
<evidence type="ECO:0000313" key="5">
    <source>
        <dbReference type="EMBL" id="PTL34880.1"/>
    </source>
</evidence>
<dbReference type="OrthoDB" id="9784774at2"/>
<sequence>MDTCLFCQIASRERPVKMVYEDEQSVAFEDINPKAPVHILIVPRQHLATILDATQADDRLLGHLLLVANLIAKQIGIAERGFRLVINCNSEGGQAVYHLHLHLLGGRPLSWHPA</sequence>
<name>A0A2T4TUT9_9BACT</name>
<dbReference type="SUPFAM" id="SSF54197">
    <property type="entry name" value="HIT-like"/>
    <property type="match status" value="1"/>
</dbReference>
<dbReference type="PROSITE" id="PS00892">
    <property type="entry name" value="HIT_1"/>
    <property type="match status" value="1"/>
</dbReference>
<gene>
    <name evidence="5" type="ORF">CLG94_12610</name>
</gene>
<reference evidence="5 6" key="1">
    <citation type="submission" date="2017-09" db="EMBL/GenBank/DDBJ databases">
        <title>Bloom of a denitrifying methanotroph, Candidatus Methylomirabilis limnetica, in a deep stratified lake.</title>
        <authorList>
            <person name="Graf J.S."/>
            <person name="Marchant H.K."/>
            <person name="Tienken D."/>
            <person name="Hach P.F."/>
            <person name="Brand A."/>
            <person name="Schubert C.J."/>
            <person name="Kuypers M.M."/>
            <person name="Milucka J."/>
        </authorList>
    </citation>
    <scope>NUCLEOTIDE SEQUENCE [LARGE SCALE GENOMIC DNA]</scope>
    <source>
        <strain evidence="5 6">Zug</strain>
    </source>
</reference>
<dbReference type="Pfam" id="PF01230">
    <property type="entry name" value="HIT"/>
    <property type="match status" value="1"/>
</dbReference>
<dbReference type="CDD" id="cd01276">
    <property type="entry name" value="PKCI_related"/>
    <property type="match status" value="1"/>
</dbReference>
<dbReference type="InterPro" id="IPR011146">
    <property type="entry name" value="HIT-like"/>
</dbReference>
<dbReference type="Proteomes" id="UP000241436">
    <property type="component" value="Unassembled WGS sequence"/>
</dbReference>
<dbReference type="Gene3D" id="3.30.428.10">
    <property type="entry name" value="HIT-like"/>
    <property type="match status" value="1"/>
</dbReference>
<protein>
    <submittedName>
        <fullName evidence="5">Histidine triad nucleotide-binding protein</fullName>
    </submittedName>
</protein>
<reference evidence="6" key="2">
    <citation type="journal article" date="2018" name="Environ. Microbiol.">
        <title>Bloom of a denitrifying methanotroph, 'Candidatus Methylomirabilis limnetica', in a deep stratified lake.</title>
        <authorList>
            <person name="Graf J.S."/>
            <person name="Mayr M.J."/>
            <person name="Marchant H.K."/>
            <person name="Tienken D."/>
            <person name="Hach P.F."/>
            <person name="Brand A."/>
            <person name="Schubert C.J."/>
            <person name="Kuypers M.M."/>
            <person name="Milucka J."/>
        </authorList>
    </citation>
    <scope>NUCLEOTIDE SEQUENCE [LARGE SCALE GENOMIC DNA]</scope>
    <source>
        <strain evidence="6">Zug</strain>
    </source>
</reference>
<feature type="short sequence motif" description="Histidine triad motif" evidence="2 3">
    <location>
        <begin position="98"/>
        <end position="102"/>
    </location>
</feature>
<organism evidence="5 6">
    <name type="scientific">Candidatus Methylomirabilis limnetica</name>
    <dbReference type="NCBI Taxonomy" id="2033718"/>
    <lineage>
        <taxon>Bacteria</taxon>
        <taxon>Candidatus Methylomirabilota</taxon>
        <taxon>Candidatus Methylomirabilia</taxon>
        <taxon>Candidatus Methylomirabilales</taxon>
        <taxon>Candidatus Methylomirabilaceae</taxon>
        <taxon>Candidatus Methylomirabilis</taxon>
    </lineage>
</organism>
<evidence type="ECO:0000313" key="6">
    <source>
        <dbReference type="Proteomes" id="UP000241436"/>
    </source>
</evidence>
<proteinExistence type="predicted"/>
<dbReference type="GO" id="GO:0003824">
    <property type="term" value="F:catalytic activity"/>
    <property type="evidence" value="ECO:0007669"/>
    <property type="project" value="InterPro"/>
</dbReference>
<evidence type="ECO:0000259" key="4">
    <source>
        <dbReference type="PROSITE" id="PS51084"/>
    </source>
</evidence>
<dbReference type="EMBL" id="NVQC01000039">
    <property type="protein sequence ID" value="PTL34880.1"/>
    <property type="molecule type" value="Genomic_DNA"/>
</dbReference>
<dbReference type="InterPro" id="IPR036265">
    <property type="entry name" value="HIT-like_sf"/>
</dbReference>
<dbReference type="AlphaFoldDB" id="A0A2T4TUT9"/>
<feature type="domain" description="HIT" evidence="4">
    <location>
        <begin position="5"/>
        <end position="114"/>
    </location>
</feature>
<dbReference type="InterPro" id="IPR001310">
    <property type="entry name" value="Histidine_triad_HIT"/>
</dbReference>
<evidence type="ECO:0000256" key="1">
    <source>
        <dbReference type="PIRSR" id="PIRSR601310-1"/>
    </source>
</evidence>
<dbReference type="PRINTS" id="PR00332">
    <property type="entry name" value="HISTRIAD"/>
</dbReference>
<evidence type="ECO:0000256" key="2">
    <source>
        <dbReference type="PIRSR" id="PIRSR601310-3"/>
    </source>
</evidence>
<dbReference type="PROSITE" id="PS51084">
    <property type="entry name" value="HIT_2"/>
    <property type="match status" value="1"/>
</dbReference>